<feature type="transmembrane region" description="Helical" evidence="5">
    <location>
        <begin position="101"/>
        <end position="131"/>
    </location>
</feature>
<sequence length="162" mass="18068">MSVPAIDSPGISWLMPPRFFMICLIGGGAIEWLLPPFFVPFSTVPWLLRLVAGIAVAGAGFFFMMSGHSRFISVGTAVKTCCPATELVTGSAYRFSRNPMYVGFVAILLGVGAAANSLPMMLSALAMYLYLDRYVIRREEQYLRQRFGADYDAYCRNVRRWL</sequence>
<organism evidence="6">
    <name type="scientific">bioreactor metagenome</name>
    <dbReference type="NCBI Taxonomy" id="1076179"/>
    <lineage>
        <taxon>unclassified sequences</taxon>
        <taxon>metagenomes</taxon>
        <taxon>ecological metagenomes</taxon>
    </lineage>
</organism>
<dbReference type="PANTHER" id="PTHR12714:SF9">
    <property type="entry name" value="PROTEIN-S-ISOPRENYLCYSTEINE O-METHYLTRANSFERASE"/>
    <property type="match status" value="1"/>
</dbReference>
<reference evidence="6" key="1">
    <citation type="submission" date="2019-08" db="EMBL/GenBank/DDBJ databases">
        <authorList>
            <person name="Kucharzyk K."/>
            <person name="Murdoch R.W."/>
            <person name="Higgins S."/>
            <person name="Loffler F."/>
        </authorList>
    </citation>
    <scope>NUCLEOTIDE SEQUENCE</scope>
</reference>
<comment type="subcellular location">
    <subcellularLocation>
        <location evidence="1">Endomembrane system</location>
        <topology evidence="1">Multi-pass membrane protein</topology>
    </subcellularLocation>
</comment>
<evidence type="ECO:0000256" key="3">
    <source>
        <dbReference type="ARBA" id="ARBA00022989"/>
    </source>
</evidence>
<feature type="transmembrane region" description="Helical" evidence="5">
    <location>
        <begin position="19"/>
        <end position="39"/>
    </location>
</feature>
<dbReference type="EMBL" id="VSSQ01000149">
    <property type="protein sequence ID" value="MPL81349.1"/>
    <property type="molecule type" value="Genomic_DNA"/>
</dbReference>
<evidence type="ECO:0000256" key="4">
    <source>
        <dbReference type="ARBA" id="ARBA00023136"/>
    </source>
</evidence>
<dbReference type="Pfam" id="PF04191">
    <property type="entry name" value="PEMT"/>
    <property type="match status" value="1"/>
</dbReference>
<proteinExistence type="predicted"/>
<dbReference type="GO" id="GO:0016740">
    <property type="term" value="F:transferase activity"/>
    <property type="evidence" value="ECO:0007669"/>
    <property type="project" value="UniProtKB-ARBA"/>
</dbReference>
<name>A0A644UQT8_9ZZZZ</name>
<accession>A0A644UQT8</accession>
<evidence type="ECO:0000256" key="2">
    <source>
        <dbReference type="ARBA" id="ARBA00022692"/>
    </source>
</evidence>
<evidence type="ECO:0000256" key="5">
    <source>
        <dbReference type="SAM" id="Phobius"/>
    </source>
</evidence>
<evidence type="ECO:0000313" key="6">
    <source>
        <dbReference type="EMBL" id="MPL81349.1"/>
    </source>
</evidence>
<dbReference type="AlphaFoldDB" id="A0A644UQT8"/>
<keyword evidence="4 5" id="KW-0472">Membrane</keyword>
<evidence type="ECO:0000256" key="1">
    <source>
        <dbReference type="ARBA" id="ARBA00004127"/>
    </source>
</evidence>
<evidence type="ECO:0008006" key="7">
    <source>
        <dbReference type="Google" id="ProtNLM"/>
    </source>
</evidence>
<feature type="transmembrane region" description="Helical" evidence="5">
    <location>
        <begin position="46"/>
        <end position="65"/>
    </location>
</feature>
<keyword evidence="3 5" id="KW-1133">Transmembrane helix</keyword>
<comment type="caution">
    <text evidence="6">The sequence shown here is derived from an EMBL/GenBank/DDBJ whole genome shotgun (WGS) entry which is preliminary data.</text>
</comment>
<dbReference type="Gene3D" id="1.20.120.1630">
    <property type="match status" value="1"/>
</dbReference>
<gene>
    <name evidence="6" type="ORF">SDC9_27266</name>
</gene>
<protein>
    <recommendedName>
        <fullName evidence="7">Steroid 5-alpha reductase C-terminal domain-containing protein</fullName>
    </recommendedName>
</protein>
<dbReference type="GO" id="GO:0012505">
    <property type="term" value="C:endomembrane system"/>
    <property type="evidence" value="ECO:0007669"/>
    <property type="project" value="UniProtKB-SubCell"/>
</dbReference>
<keyword evidence="2 5" id="KW-0812">Transmembrane</keyword>
<dbReference type="PANTHER" id="PTHR12714">
    <property type="entry name" value="PROTEIN-S ISOPRENYLCYSTEINE O-METHYLTRANSFERASE"/>
    <property type="match status" value="1"/>
</dbReference>
<dbReference type="InterPro" id="IPR007318">
    <property type="entry name" value="Phopholipid_MeTrfase"/>
</dbReference>